<protein>
    <submittedName>
        <fullName evidence="6 7">ShKT domain-containing protein</fullName>
    </submittedName>
</protein>
<comment type="caution">
    <text evidence="1">Lacks conserved residue(s) required for the propagation of feature annotation.</text>
</comment>
<feature type="signal peptide" evidence="3">
    <location>
        <begin position="1"/>
        <end position="21"/>
    </location>
</feature>
<evidence type="ECO:0000259" key="4">
    <source>
        <dbReference type="PROSITE" id="PS51670"/>
    </source>
</evidence>
<dbReference type="PANTHER" id="PTHR21724:SF109">
    <property type="entry name" value="SHKT DOMAIN-CONTAINING PROTEIN"/>
    <property type="match status" value="1"/>
</dbReference>
<name>A0A0K0EIS7_STRER</name>
<dbReference type="PROSITE" id="PS51670">
    <property type="entry name" value="SHKT"/>
    <property type="match status" value="2"/>
</dbReference>
<dbReference type="Pfam" id="PF01549">
    <property type="entry name" value="ShK"/>
    <property type="match status" value="3"/>
</dbReference>
<feature type="domain" description="ShKT" evidence="4">
    <location>
        <begin position="251"/>
        <end position="285"/>
    </location>
</feature>
<evidence type="ECO:0000256" key="1">
    <source>
        <dbReference type="PROSITE-ProRule" id="PRU01005"/>
    </source>
</evidence>
<dbReference type="Proteomes" id="UP000035681">
    <property type="component" value="Unplaced"/>
</dbReference>
<keyword evidence="3" id="KW-0732">Signal</keyword>
<evidence type="ECO:0000256" key="2">
    <source>
        <dbReference type="SAM" id="MobiDB-lite"/>
    </source>
</evidence>
<keyword evidence="5" id="KW-1185">Reference proteome</keyword>
<feature type="disulfide bond" evidence="1">
    <location>
        <begin position="251"/>
        <end position="285"/>
    </location>
</feature>
<dbReference type="AlphaFoldDB" id="A0A0K0EIS7"/>
<dbReference type="PANTHER" id="PTHR21724">
    <property type="entry name" value="SHKT DOMAIN-CONTAINING PROTEIN"/>
    <property type="match status" value="1"/>
</dbReference>
<feature type="compositionally biased region" description="Low complexity" evidence="2">
    <location>
        <begin position="134"/>
        <end position="146"/>
    </location>
</feature>
<feature type="chain" id="PRO_5005328133" evidence="3">
    <location>
        <begin position="22"/>
        <end position="434"/>
    </location>
</feature>
<dbReference type="SMART" id="SM00254">
    <property type="entry name" value="ShKT"/>
    <property type="match status" value="3"/>
</dbReference>
<sequence length="434" mass="49379">MFTNFLIILCYFISMNGVLLGNEFNDEVICKDLDPDCSSRKIFCNHEAYRAVMILKCAKTCNSCDEVNKMIEEMEIEEEENESKHLPWTHGGGSTEKEVDENTDEESNNNNNNNKSGGEEVEESTKEVVEESSESTNEPNSTNIDNNVEEEEIEEEAKKVDEDEEEGMPEQSIEDIKNLELEPEDEEEAFEVPVNTIKPIPSSQFNKFKPLSERILSKQLKPQTTTKAPKPKSKTANALLKRIENEKKMRCVDDASDCAARKNLCKDNKFGSIVKKICKRTCGVCQPVTIPSDIFKPLAAKSKNKVKGSDFYSRWKESRNTTPKPVIITMQHMKNQTRNRNKNTFERKAITKNVNTQLGPRNRNTYENILSSRYGNRKGIDDKIDMIDSTPTLTDKANDCFAKQALCNNKGYKSLMEAMCPKTCAAFSHYSYNK</sequence>
<evidence type="ECO:0000256" key="3">
    <source>
        <dbReference type="SAM" id="SignalP"/>
    </source>
</evidence>
<accession>A0A0K0EIS7</accession>
<keyword evidence="1" id="KW-1015">Disulfide bond</keyword>
<reference evidence="6" key="1">
    <citation type="submission" date="2015-08" db="UniProtKB">
        <authorList>
            <consortium name="WormBaseParasite"/>
        </authorList>
    </citation>
    <scope>IDENTIFICATION</scope>
</reference>
<dbReference type="WBParaSite" id="TCONS_00005253.p1">
    <property type="protein sequence ID" value="TCONS_00005253.p1"/>
    <property type="gene ID" value="XLOC_003583"/>
</dbReference>
<organism evidence="6">
    <name type="scientific">Strongyloides stercoralis</name>
    <name type="common">Threadworm</name>
    <dbReference type="NCBI Taxonomy" id="6248"/>
    <lineage>
        <taxon>Eukaryota</taxon>
        <taxon>Metazoa</taxon>
        <taxon>Ecdysozoa</taxon>
        <taxon>Nematoda</taxon>
        <taxon>Chromadorea</taxon>
        <taxon>Rhabditida</taxon>
        <taxon>Tylenchina</taxon>
        <taxon>Panagrolaimomorpha</taxon>
        <taxon>Strongyloidoidea</taxon>
        <taxon>Strongyloididae</taxon>
        <taxon>Strongyloides</taxon>
    </lineage>
</organism>
<dbReference type="WBParaSite" id="SSTP_0000938300.1">
    <property type="protein sequence ID" value="SSTP_0000938300.1"/>
    <property type="gene ID" value="SSTP_0000938300"/>
</dbReference>
<feature type="region of interest" description="Disordered" evidence="2">
    <location>
        <begin position="76"/>
        <end position="185"/>
    </location>
</feature>
<proteinExistence type="predicted"/>
<dbReference type="Gene3D" id="1.10.10.1870">
    <property type="entry name" value="ShTK domain-like"/>
    <property type="match status" value="3"/>
</dbReference>
<evidence type="ECO:0000313" key="6">
    <source>
        <dbReference type="WBParaSite" id="SSTP_0000938300.1"/>
    </source>
</evidence>
<feature type="compositionally biased region" description="Acidic residues" evidence="2">
    <location>
        <begin position="98"/>
        <end position="107"/>
    </location>
</feature>
<evidence type="ECO:0000313" key="5">
    <source>
        <dbReference type="Proteomes" id="UP000035681"/>
    </source>
</evidence>
<evidence type="ECO:0000313" key="7">
    <source>
        <dbReference type="WBParaSite" id="TCONS_00005253.p1"/>
    </source>
</evidence>
<dbReference type="InterPro" id="IPR003582">
    <property type="entry name" value="ShKT_dom"/>
</dbReference>
<feature type="domain" description="ShKT" evidence="4">
    <location>
        <begin position="30"/>
        <end position="64"/>
    </location>
</feature>
<feature type="disulfide bond" evidence="1">
    <location>
        <begin position="30"/>
        <end position="64"/>
    </location>
</feature>